<evidence type="ECO:0000256" key="4">
    <source>
        <dbReference type="ARBA" id="ARBA00023136"/>
    </source>
</evidence>
<dbReference type="Pfam" id="PF00085">
    <property type="entry name" value="Thioredoxin"/>
    <property type="match status" value="3"/>
</dbReference>
<feature type="transmembrane region" description="Helical" evidence="6">
    <location>
        <begin position="695"/>
        <end position="716"/>
    </location>
</feature>
<dbReference type="Proteomes" id="UP001562354">
    <property type="component" value="Unassembled WGS sequence"/>
</dbReference>
<feature type="region of interest" description="Disordered" evidence="5">
    <location>
        <begin position="22"/>
        <end position="91"/>
    </location>
</feature>
<feature type="region of interest" description="Disordered" evidence="5">
    <location>
        <begin position="224"/>
        <end position="296"/>
    </location>
</feature>
<name>A0ABR3P7L5_9PEZI</name>
<accession>A0ABR3P7L5</accession>
<feature type="domain" description="Thioredoxin" evidence="8">
    <location>
        <begin position="261"/>
        <end position="502"/>
    </location>
</feature>
<evidence type="ECO:0000313" key="10">
    <source>
        <dbReference type="Proteomes" id="UP001562354"/>
    </source>
</evidence>
<dbReference type="GeneID" id="95976307"/>
<dbReference type="EMBL" id="JBFMKM010000012">
    <property type="protein sequence ID" value="KAL1302174.1"/>
    <property type="molecule type" value="Genomic_DNA"/>
</dbReference>
<evidence type="ECO:0000313" key="9">
    <source>
        <dbReference type="EMBL" id="KAL1302174.1"/>
    </source>
</evidence>
<keyword evidence="2 6" id="KW-0812">Transmembrane</keyword>
<feature type="chain" id="PRO_5046813091" description="Thioredoxin domain-containing protein" evidence="7">
    <location>
        <begin position="21"/>
        <end position="754"/>
    </location>
</feature>
<gene>
    <name evidence="9" type="ORF">AAFC00_002605</name>
</gene>
<dbReference type="InterPro" id="IPR052250">
    <property type="entry name" value="PDI_TMX3"/>
</dbReference>
<proteinExistence type="predicted"/>
<evidence type="ECO:0000256" key="2">
    <source>
        <dbReference type="ARBA" id="ARBA00022692"/>
    </source>
</evidence>
<reference evidence="9 10" key="1">
    <citation type="submission" date="2024-07" db="EMBL/GenBank/DDBJ databases">
        <title>Draft sequence of the Neodothiora populina.</title>
        <authorList>
            <person name="Drown D.D."/>
            <person name="Schuette U.S."/>
            <person name="Buechlein A.B."/>
            <person name="Rusch D.R."/>
            <person name="Winton L.W."/>
            <person name="Adams G.A."/>
        </authorList>
    </citation>
    <scope>NUCLEOTIDE SEQUENCE [LARGE SCALE GENOMIC DNA]</scope>
    <source>
        <strain evidence="9 10">CPC 39397</strain>
    </source>
</reference>
<feature type="compositionally biased region" description="Low complexity" evidence="5">
    <location>
        <begin position="266"/>
        <end position="283"/>
    </location>
</feature>
<evidence type="ECO:0000256" key="5">
    <source>
        <dbReference type="SAM" id="MobiDB-lite"/>
    </source>
</evidence>
<dbReference type="PANTHER" id="PTHR46426:SF1">
    <property type="entry name" value="PROTEIN DISULFIDE-ISOMERASE TMX3"/>
    <property type="match status" value="1"/>
</dbReference>
<feature type="domain" description="Thioredoxin" evidence="8">
    <location>
        <begin position="69"/>
        <end position="222"/>
    </location>
</feature>
<dbReference type="Gene3D" id="3.40.30.10">
    <property type="entry name" value="Glutaredoxin"/>
    <property type="match status" value="2"/>
</dbReference>
<dbReference type="PROSITE" id="PS51352">
    <property type="entry name" value="THIOREDOXIN_2"/>
    <property type="match status" value="2"/>
</dbReference>
<keyword evidence="4 6" id="KW-0472">Membrane</keyword>
<keyword evidence="7" id="KW-0732">Signal</keyword>
<dbReference type="InterPro" id="IPR013766">
    <property type="entry name" value="Thioredoxin_domain"/>
</dbReference>
<dbReference type="CDD" id="cd02961">
    <property type="entry name" value="PDI_a_family"/>
    <property type="match status" value="1"/>
</dbReference>
<evidence type="ECO:0000259" key="8">
    <source>
        <dbReference type="PROSITE" id="PS51352"/>
    </source>
</evidence>
<comment type="subcellular location">
    <subcellularLocation>
        <location evidence="1">Membrane</location>
        <topology evidence="1">Single-pass membrane protein</topology>
    </subcellularLocation>
</comment>
<feature type="signal peptide" evidence="7">
    <location>
        <begin position="1"/>
        <end position="20"/>
    </location>
</feature>
<dbReference type="RefSeq" id="XP_069198450.1">
    <property type="nucleotide sequence ID" value="XM_069341945.1"/>
</dbReference>
<sequence length="754" mass="82494">MRFPSLTPLLALAALTSALAAPQLDPQPEAAIEVPKGAEKDAAAPAPAPGPASPADNPVVAGDTAAAPVTDGSDADDASGTTFSGHKVPPLTELSGESIDKDIASGYWLVEFFSPYCHHCKAFAPTWQTAFEFYYASTPLADSSANSAADSPDSTKSLNSFTRYYDFKFAKLDCVAFGTACADKEIHSFPTIVLFKDGKAIDKKVGGQDIKTLSKWIESTLETIRPGSRPKGGPKLPKVGAHHVDGGDSGSAAKHAPAKDDKAADKAAASTSTTSTASSTKSTLVAQEHNPSGRSIPLTAETFQTLVTTTHDPWFIKFYAPWCHHCQAMGPNWMAMAKEMKGRLNIGEVNCEAEKRLCKDVHVKGYPTLVYFQAGERVEYEGLRGVGDLIKYANQAVDAGNGVEDVTLAEFEEMEKKEEVIFLYFYDHATTTEDFAALERLLLSLIGHAKLVRTHDADLEARFRISTWPRLVVSRDTKPTYFTPLAPKDIRDFRKVLNWMQSVWQPIVPELTAANAREIMDGRLVVLAILSRERSDEFIIARRELKQAALEWIDKETQAFQLERQELRDAKQLRIEEAEDRNDQRALRAAKQIVIDMDEVDWKQVGFAWVDGVFWERWIKTTFGISVKEGEKVVINDEDNQRYWDVTITGNPIVPSRVSILETLPKVVANPPKISPVNKNSFFGHIAFKVRSGLAAHPLITMGVAAVMFVGLGIWGRGAMRRGSGKSFGSGGFFTLNEKDGLLGAPGAAAGKVD</sequence>
<evidence type="ECO:0000256" key="3">
    <source>
        <dbReference type="ARBA" id="ARBA00022989"/>
    </source>
</evidence>
<evidence type="ECO:0000256" key="1">
    <source>
        <dbReference type="ARBA" id="ARBA00004167"/>
    </source>
</evidence>
<comment type="caution">
    <text evidence="9">The sequence shown here is derived from an EMBL/GenBank/DDBJ whole genome shotgun (WGS) entry which is preliminary data.</text>
</comment>
<dbReference type="SUPFAM" id="SSF52833">
    <property type="entry name" value="Thioredoxin-like"/>
    <property type="match status" value="3"/>
</dbReference>
<keyword evidence="10" id="KW-1185">Reference proteome</keyword>
<keyword evidence="3 6" id="KW-1133">Transmembrane helix</keyword>
<evidence type="ECO:0000256" key="7">
    <source>
        <dbReference type="SAM" id="SignalP"/>
    </source>
</evidence>
<evidence type="ECO:0000256" key="6">
    <source>
        <dbReference type="SAM" id="Phobius"/>
    </source>
</evidence>
<organism evidence="9 10">
    <name type="scientific">Neodothiora populina</name>
    <dbReference type="NCBI Taxonomy" id="2781224"/>
    <lineage>
        <taxon>Eukaryota</taxon>
        <taxon>Fungi</taxon>
        <taxon>Dikarya</taxon>
        <taxon>Ascomycota</taxon>
        <taxon>Pezizomycotina</taxon>
        <taxon>Dothideomycetes</taxon>
        <taxon>Dothideomycetidae</taxon>
        <taxon>Dothideales</taxon>
        <taxon>Dothioraceae</taxon>
        <taxon>Neodothiora</taxon>
    </lineage>
</organism>
<dbReference type="InterPro" id="IPR036249">
    <property type="entry name" value="Thioredoxin-like_sf"/>
</dbReference>
<dbReference type="PANTHER" id="PTHR46426">
    <property type="entry name" value="PROTEIN DISULFIDE-ISOMERASE TMX3"/>
    <property type="match status" value="1"/>
</dbReference>
<protein>
    <recommendedName>
        <fullName evidence="8">Thioredoxin domain-containing protein</fullName>
    </recommendedName>
</protein>